<evidence type="ECO:0000259" key="10">
    <source>
        <dbReference type="Pfam" id="PF02270"/>
    </source>
</evidence>
<evidence type="ECO:0000256" key="9">
    <source>
        <dbReference type="PIRNR" id="PIRNR015849"/>
    </source>
</evidence>
<dbReference type="Pfam" id="PF17683">
    <property type="entry name" value="TFIIF_beta_N"/>
    <property type="match status" value="1"/>
</dbReference>
<keyword evidence="12" id="KW-1185">Reference proteome</keyword>
<evidence type="ECO:0000313" key="12">
    <source>
        <dbReference type="Proteomes" id="UP000695022"/>
    </source>
</evidence>
<dbReference type="PANTHER" id="PTHR10445:SF0">
    <property type="entry name" value="GENERAL TRANSCRIPTION FACTOR IIF SUBUNIT 2"/>
    <property type="match status" value="1"/>
</dbReference>
<name>A0ABM1DP76_PRICU</name>
<dbReference type="RefSeq" id="XP_014661747.1">
    <property type="nucleotide sequence ID" value="XM_014806261.1"/>
</dbReference>
<evidence type="ECO:0000256" key="1">
    <source>
        <dbReference type="ARBA" id="ARBA00004123"/>
    </source>
</evidence>
<dbReference type="InterPro" id="IPR011039">
    <property type="entry name" value="TFIIF_interaction"/>
</dbReference>
<dbReference type="SUPFAM" id="SSF46785">
    <property type="entry name" value="Winged helix' DNA-binding domain"/>
    <property type="match status" value="1"/>
</dbReference>
<dbReference type="InterPro" id="IPR036390">
    <property type="entry name" value="WH_DNA-bd_sf"/>
</dbReference>
<dbReference type="GeneID" id="106804881"/>
<comment type="function">
    <text evidence="9">TFIIF is a general transcription initiation factor that binds to RNA polymerase II and helps to recruit it to the initiation complex in collaboration with TFIIB.</text>
</comment>
<reference evidence="13" key="1">
    <citation type="submission" date="2025-08" db="UniProtKB">
        <authorList>
            <consortium name="RefSeq"/>
        </authorList>
    </citation>
    <scope>IDENTIFICATION</scope>
</reference>
<dbReference type="CDD" id="cd07980">
    <property type="entry name" value="TFIIF_beta"/>
    <property type="match status" value="1"/>
</dbReference>
<dbReference type="InterPro" id="IPR040504">
    <property type="entry name" value="TFIIF_beta_N"/>
</dbReference>
<evidence type="ECO:0000313" key="13">
    <source>
        <dbReference type="RefSeq" id="XP_014661747.1"/>
    </source>
</evidence>
<dbReference type="PANTHER" id="PTHR10445">
    <property type="entry name" value="GENERAL TRANSCRIPTION FACTOR IIF SUBUNIT 2"/>
    <property type="match status" value="1"/>
</dbReference>
<sequence>MTTPVINDLDCSNLSRGVWLVKVPKYLSNSWSKATGNMDVGKLRITKHPGGKKPEIVFTLKDELNSTKPNEACPKEHKFVVSPIGHQSLTVVSHAPMDSAASKTSHGEAITEKMQVEGKVKQRAECRPHADANYMKLKRIQFVEASKPTRVVQQLQGVVQTYKPVSNHENNIKWDKEKKEQGKKSRADKDQVMDMLFSAFEKHQYYNIKDLVRTTNQPVTYLKEILKEICVYNIKAPHRNMWELKPEYRHYKEDKEKDS</sequence>
<dbReference type="Gene3D" id="1.10.10.10">
    <property type="entry name" value="Winged helix-like DNA-binding domain superfamily/Winged helix DNA-binding domain"/>
    <property type="match status" value="1"/>
</dbReference>
<feature type="domain" description="TFIIF beta subunit N-terminal" evidence="11">
    <location>
        <begin position="16"/>
        <end position="129"/>
    </location>
</feature>
<proteinExistence type="inferred from homology"/>
<evidence type="ECO:0000256" key="7">
    <source>
        <dbReference type="ARBA" id="ARBA00023242"/>
    </source>
</evidence>
<organism evidence="12 13">
    <name type="scientific">Priapulus caudatus</name>
    <name type="common">Priapulid worm</name>
    <dbReference type="NCBI Taxonomy" id="37621"/>
    <lineage>
        <taxon>Eukaryota</taxon>
        <taxon>Metazoa</taxon>
        <taxon>Ecdysozoa</taxon>
        <taxon>Scalidophora</taxon>
        <taxon>Priapulida</taxon>
        <taxon>Priapulimorpha</taxon>
        <taxon>Priapulimorphida</taxon>
        <taxon>Priapulidae</taxon>
        <taxon>Priapulus</taxon>
    </lineage>
</organism>
<comment type="similarity">
    <text evidence="2 9">Belongs to the TFIIF beta subunit family.</text>
</comment>
<evidence type="ECO:0000256" key="3">
    <source>
        <dbReference type="ARBA" id="ARBA00020815"/>
    </source>
</evidence>
<dbReference type="InterPro" id="IPR040450">
    <property type="entry name" value="TFIIF_beta_HTH"/>
</dbReference>
<dbReference type="PIRSF" id="PIRSF015849">
    <property type="entry name" value="TFIIF-beta"/>
    <property type="match status" value="1"/>
</dbReference>
<keyword evidence="7 9" id="KW-0539">Nucleus</keyword>
<dbReference type="Pfam" id="PF02270">
    <property type="entry name" value="TFIIF_beta"/>
    <property type="match status" value="1"/>
</dbReference>
<keyword evidence="6 9" id="KW-0804">Transcription</keyword>
<keyword evidence="5 9" id="KW-0238">DNA-binding</keyword>
<gene>
    <name evidence="13" type="primary">LOC106804881</name>
</gene>
<keyword evidence="4 9" id="KW-0805">Transcription regulation</keyword>
<evidence type="ECO:0000256" key="4">
    <source>
        <dbReference type="ARBA" id="ARBA00023015"/>
    </source>
</evidence>
<protein>
    <recommendedName>
        <fullName evidence="3 9">General transcription factor IIF subunit 2</fullName>
    </recommendedName>
    <alternativeName>
        <fullName evidence="8 9">Transcription initiation factor IIF subunit beta</fullName>
    </alternativeName>
</protein>
<evidence type="ECO:0000259" key="11">
    <source>
        <dbReference type="Pfam" id="PF17683"/>
    </source>
</evidence>
<comment type="subcellular location">
    <subcellularLocation>
        <location evidence="1 9">Nucleus</location>
    </subcellularLocation>
</comment>
<evidence type="ECO:0000256" key="5">
    <source>
        <dbReference type="ARBA" id="ARBA00023125"/>
    </source>
</evidence>
<accession>A0ABM1DP76</accession>
<evidence type="ECO:0000256" key="2">
    <source>
        <dbReference type="ARBA" id="ARBA00009543"/>
    </source>
</evidence>
<dbReference type="SUPFAM" id="SSF50916">
    <property type="entry name" value="Rap30/74 interaction domains"/>
    <property type="match status" value="1"/>
</dbReference>
<evidence type="ECO:0000256" key="6">
    <source>
        <dbReference type="ARBA" id="ARBA00023163"/>
    </source>
</evidence>
<dbReference type="InterPro" id="IPR036388">
    <property type="entry name" value="WH-like_DNA-bd_sf"/>
</dbReference>
<evidence type="ECO:0000256" key="8">
    <source>
        <dbReference type="ARBA" id="ARBA00033388"/>
    </source>
</evidence>
<dbReference type="InterPro" id="IPR003196">
    <property type="entry name" value="TFIIF_beta"/>
</dbReference>
<dbReference type="Proteomes" id="UP000695022">
    <property type="component" value="Unplaced"/>
</dbReference>
<feature type="domain" description="TFIIF beta subunit HTH" evidence="10">
    <location>
        <begin position="186"/>
        <end position="249"/>
    </location>
</feature>